<organism evidence="2 3">
    <name type="scientific">Novipirellula herctigrandis</name>
    <dbReference type="NCBI Taxonomy" id="2527986"/>
    <lineage>
        <taxon>Bacteria</taxon>
        <taxon>Pseudomonadati</taxon>
        <taxon>Planctomycetota</taxon>
        <taxon>Planctomycetia</taxon>
        <taxon>Pirellulales</taxon>
        <taxon>Pirellulaceae</taxon>
        <taxon>Novipirellula</taxon>
    </lineage>
</organism>
<name>A0A5C5Z4P1_9BACT</name>
<protein>
    <submittedName>
        <fullName evidence="2">Uncharacterized protein</fullName>
    </submittedName>
</protein>
<feature type="compositionally biased region" description="Basic and acidic residues" evidence="1">
    <location>
        <begin position="187"/>
        <end position="197"/>
    </location>
</feature>
<feature type="region of interest" description="Disordered" evidence="1">
    <location>
        <begin position="156"/>
        <end position="210"/>
    </location>
</feature>
<feature type="compositionally biased region" description="Polar residues" evidence="1">
    <location>
        <begin position="177"/>
        <end position="186"/>
    </location>
</feature>
<keyword evidence="3" id="KW-1185">Reference proteome</keyword>
<dbReference type="EMBL" id="SJPJ01000001">
    <property type="protein sequence ID" value="TWT82160.1"/>
    <property type="molecule type" value="Genomic_DNA"/>
</dbReference>
<reference evidence="2 3" key="1">
    <citation type="submission" date="2019-02" db="EMBL/GenBank/DDBJ databases">
        <title>Deep-cultivation of Planctomycetes and their phenomic and genomic characterization uncovers novel biology.</title>
        <authorList>
            <person name="Wiegand S."/>
            <person name="Jogler M."/>
            <person name="Boedeker C."/>
            <person name="Pinto D."/>
            <person name="Vollmers J."/>
            <person name="Rivas-Marin E."/>
            <person name="Kohn T."/>
            <person name="Peeters S.H."/>
            <person name="Heuer A."/>
            <person name="Rast P."/>
            <person name="Oberbeckmann S."/>
            <person name="Bunk B."/>
            <person name="Jeske O."/>
            <person name="Meyerdierks A."/>
            <person name="Storesund J.E."/>
            <person name="Kallscheuer N."/>
            <person name="Luecker S."/>
            <person name="Lage O.M."/>
            <person name="Pohl T."/>
            <person name="Merkel B.J."/>
            <person name="Hornburger P."/>
            <person name="Mueller R.-W."/>
            <person name="Bruemmer F."/>
            <person name="Labrenz M."/>
            <person name="Spormann A.M."/>
            <person name="Op Den Camp H."/>
            <person name="Overmann J."/>
            <person name="Amann R."/>
            <person name="Jetten M.S.M."/>
            <person name="Mascher T."/>
            <person name="Medema M.H."/>
            <person name="Devos D.P."/>
            <person name="Kaster A.-K."/>
            <person name="Ovreas L."/>
            <person name="Rohde M."/>
            <person name="Galperin M.Y."/>
            <person name="Jogler C."/>
        </authorList>
    </citation>
    <scope>NUCLEOTIDE SEQUENCE [LARGE SCALE GENOMIC DNA]</scope>
    <source>
        <strain evidence="2 3">CA13</strain>
    </source>
</reference>
<accession>A0A5C5Z4P1</accession>
<dbReference type="Proteomes" id="UP000315010">
    <property type="component" value="Unassembled WGS sequence"/>
</dbReference>
<evidence type="ECO:0000313" key="3">
    <source>
        <dbReference type="Proteomes" id="UP000315010"/>
    </source>
</evidence>
<gene>
    <name evidence="2" type="ORF">CA13_36210</name>
</gene>
<evidence type="ECO:0000313" key="2">
    <source>
        <dbReference type="EMBL" id="TWT82160.1"/>
    </source>
</evidence>
<comment type="caution">
    <text evidence="2">The sequence shown here is derived from an EMBL/GenBank/DDBJ whole genome shotgun (WGS) entry which is preliminary data.</text>
</comment>
<evidence type="ECO:0000256" key="1">
    <source>
        <dbReference type="SAM" id="MobiDB-lite"/>
    </source>
</evidence>
<dbReference type="AlphaFoldDB" id="A0A5C5Z4P1"/>
<dbReference type="RefSeq" id="WP_146398496.1">
    <property type="nucleotide sequence ID" value="NZ_SJPJ01000001.1"/>
</dbReference>
<proteinExistence type="predicted"/>
<sequence>MGRCRSESRSIARNPSYAEASRRLEDLAELKVSVKQCKRIAIRIAIRIGSERRDEQQERIDAYTSASIRDQQHGQSDDAPANAWDNRVAVIQWDGGRVQVRDDYWGNEKPANKKHRWWRETQTAVLQTYRSTPGSEDPTPEVPECLKDSLWGVPKLNEIHRPHTPAGSAEEGEESSQVSPTEISKQTAEETKDDSVAGKKTILEATLERR</sequence>